<protein>
    <submittedName>
        <fullName evidence="1">Uncharacterized protein</fullName>
    </submittedName>
</protein>
<name>A0ACC2RXQ1_9FUNG</name>
<comment type="caution">
    <text evidence="1">The sequence shown here is derived from an EMBL/GenBank/DDBJ whole genome shotgun (WGS) entry which is preliminary data.</text>
</comment>
<evidence type="ECO:0000313" key="1">
    <source>
        <dbReference type="EMBL" id="KAJ9054788.1"/>
    </source>
</evidence>
<gene>
    <name evidence="1" type="ORF">DSO57_1010661</name>
</gene>
<dbReference type="EMBL" id="QTSX02006425">
    <property type="protein sequence ID" value="KAJ9054788.1"/>
    <property type="molecule type" value="Genomic_DNA"/>
</dbReference>
<organism evidence="1 2">
    <name type="scientific">Entomophthora muscae</name>
    <dbReference type="NCBI Taxonomy" id="34485"/>
    <lineage>
        <taxon>Eukaryota</taxon>
        <taxon>Fungi</taxon>
        <taxon>Fungi incertae sedis</taxon>
        <taxon>Zoopagomycota</taxon>
        <taxon>Entomophthoromycotina</taxon>
        <taxon>Entomophthoromycetes</taxon>
        <taxon>Entomophthorales</taxon>
        <taxon>Entomophthoraceae</taxon>
        <taxon>Entomophthora</taxon>
    </lineage>
</organism>
<evidence type="ECO:0000313" key="2">
    <source>
        <dbReference type="Proteomes" id="UP001165960"/>
    </source>
</evidence>
<sequence>MLPEVHLFQCKRSFFQKSVWWQLKHNWLASAKLIIKQKCFKAMGAHRLDCGMGELFAVESQEYTVINWISIFSALLVLFVCVWLRFVSNIRRSTLMLQAAVSFVDLIRHIRLLFNTVEGEKLCVGLAAVSFFGDHLSMLLNVAIAANLHCMFLRGKLPGALWHRLLWLLPIAITLVLDLLPVTMNVYGKVNNSLCFIRHDHPYRIFFKIYLLYASLYLGIIYCLVISTLVYLKALSHVLPWVDTRGPTFGDYNMVVLSFAMRIALYPLSCFISQVGFMAVTISFDLFGPPSSCMFSIALFLQSTTGIINLICLCFDPSVAVMARSCLASRKKKLHESVYSLKTDESSDIELPTELTCVNAPLEAQVGDACDLKLILDRF</sequence>
<reference evidence="1" key="1">
    <citation type="submission" date="2022-04" db="EMBL/GenBank/DDBJ databases">
        <title>Genome of the entomopathogenic fungus Entomophthora muscae.</title>
        <authorList>
            <person name="Elya C."/>
            <person name="Lovett B.R."/>
            <person name="Lee E."/>
            <person name="Macias A.M."/>
            <person name="Hajek A.E."/>
            <person name="De Bivort B.L."/>
            <person name="Kasson M.T."/>
            <person name="De Fine Licht H.H."/>
            <person name="Stajich J.E."/>
        </authorList>
    </citation>
    <scope>NUCLEOTIDE SEQUENCE</scope>
    <source>
        <strain evidence="1">Berkeley</strain>
    </source>
</reference>
<dbReference type="Proteomes" id="UP001165960">
    <property type="component" value="Unassembled WGS sequence"/>
</dbReference>
<proteinExistence type="predicted"/>
<accession>A0ACC2RXQ1</accession>
<keyword evidence="2" id="KW-1185">Reference proteome</keyword>